<gene>
    <name evidence="5" type="ORF">SDC9_50328</name>
</gene>
<dbReference type="SMART" id="SM00257">
    <property type="entry name" value="LysM"/>
    <property type="match status" value="1"/>
</dbReference>
<feature type="domain" description="G5" evidence="3">
    <location>
        <begin position="294"/>
        <end position="374"/>
    </location>
</feature>
<dbReference type="EMBL" id="VSSQ01001005">
    <property type="protein sequence ID" value="MPM04058.1"/>
    <property type="molecule type" value="Genomic_DNA"/>
</dbReference>
<dbReference type="CDD" id="cd00118">
    <property type="entry name" value="LysM"/>
    <property type="match status" value="1"/>
</dbReference>
<feature type="region of interest" description="Disordered" evidence="2">
    <location>
        <begin position="1"/>
        <end position="23"/>
    </location>
</feature>
<feature type="domain" description="LysM" evidence="4">
    <location>
        <begin position="243"/>
        <end position="287"/>
    </location>
</feature>
<dbReference type="InterPro" id="IPR011055">
    <property type="entry name" value="Dup_hybrid_motif"/>
</dbReference>
<dbReference type="PANTHER" id="PTHR21666">
    <property type="entry name" value="PEPTIDASE-RELATED"/>
    <property type="match status" value="1"/>
</dbReference>
<dbReference type="Pfam" id="PF01551">
    <property type="entry name" value="Peptidase_M23"/>
    <property type="match status" value="1"/>
</dbReference>
<evidence type="ECO:0000256" key="2">
    <source>
        <dbReference type="SAM" id="MobiDB-lite"/>
    </source>
</evidence>
<evidence type="ECO:0000313" key="5">
    <source>
        <dbReference type="EMBL" id="MPM04058.1"/>
    </source>
</evidence>
<sequence length="506" mass="54357">MDELLRAPSPGGPLFNPPVTPASEEASVRSSGFSRFLAAAEATADRLRRQGTRVFHRRLSARSGHPALEPLPFLAIAAAVGVAAVVNTVYVPAYAVTVDGVQLGTVTSPQIFERVMDRVESRAAAILGHEYVIDSKVSYAPALIRRDAASPISGFETYLFDHIDEVVKGYVLTVNGSPVGVSSDRAALDQILDSIKAPYITANTVSTEFVNPIDVSLGYASATLLQDPAKISEYLTQNVNGETTCEVAKGDTFSGIAETADMTMTELKELNPGVDIDRLSIGQILNVKETIPFLSVRTVDSVTYTEAIDCPIQEVESNTMYQGERKVLDAGVPGEASIQADITYVNGKEEERVINSTTVLSEPTTKVVAIGTKVRPSWYPNGYFLWPVSGNITSYFGYRTIFGSYSYHSGLDIATSYGTSIRAADGGTVTLSGYMGTYGKLIIIDHGNGYKSYYGHCSSLLASVGDKVYQGEVIAKVGSTGRATGNHCHFEIRVNGTPVNPLRYLP</sequence>
<protein>
    <recommendedName>
        <fullName evidence="6">LysM domain-containing protein</fullName>
    </recommendedName>
</protein>
<dbReference type="InterPro" id="IPR036779">
    <property type="entry name" value="LysM_dom_sf"/>
</dbReference>
<dbReference type="GO" id="GO:0004222">
    <property type="term" value="F:metalloendopeptidase activity"/>
    <property type="evidence" value="ECO:0007669"/>
    <property type="project" value="TreeGrafter"/>
</dbReference>
<name>A0A644WKP4_9ZZZZ</name>
<evidence type="ECO:0008006" key="6">
    <source>
        <dbReference type="Google" id="ProtNLM"/>
    </source>
</evidence>
<organism evidence="5">
    <name type="scientific">bioreactor metagenome</name>
    <dbReference type="NCBI Taxonomy" id="1076179"/>
    <lineage>
        <taxon>unclassified sequences</taxon>
        <taxon>metagenomes</taxon>
        <taxon>ecological metagenomes</taxon>
    </lineage>
</organism>
<dbReference type="SUPFAM" id="SSF51261">
    <property type="entry name" value="Duplicated hybrid motif"/>
    <property type="match status" value="1"/>
</dbReference>
<keyword evidence="1" id="KW-0732">Signal</keyword>
<dbReference type="AlphaFoldDB" id="A0A644WKP4"/>
<dbReference type="SMART" id="SM01208">
    <property type="entry name" value="G5"/>
    <property type="match status" value="1"/>
</dbReference>
<dbReference type="Gene3D" id="2.70.70.10">
    <property type="entry name" value="Glucose Permease (Domain IIA)"/>
    <property type="match status" value="1"/>
</dbReference>
<evidence type="ECO:0000259" key="4">
    <source>
        <dbReference type="PROSITE" id="PS51782"/>
    </source>
</evidence>
<dbReference type="Gene3D" id="2.20.230.10">
    <property type="entry name" value="Resuscitation-promoting factor rpfb"/>
    <property type="match status" value="1"/>
</dbReference>
<accession>A0A644WKP4</accession>
<dbReference type="Gene3D" id="3.10.350.10">
    <property type="entry name" value="LysM domain"/>
    <property type="match status" value="1"/>
</dbReference>
<dbReference type="Pfam" id="PF01476">
    <property type="entry name" value="LysM"/>
    <property type="match status" value="1"/>
</dbReference>
<dbReference type="PROSITE" id="PS51109">
    <property type="entry name" value="G5"/>
    <property type="match status" value="1"/>
</dbReference>
<proteinExistence type="predicted"/>
<dbReference type="InterPro" id="IPR050570">
    <property type="entry name" value="Cell_wall_metabolism_enzyme"/>
</dbReference>
<evidence type="ECO:0000256" key="1">
    <source>
        <dbReference type="ARBA" id="ARBA00022729"/>
    </source>
</evidence>
<dbReference type="CDD" id="cd12797">
    <property type="entry name" value="M23_peptidase"/>
    <property type="match status" value="1"/>
</dbReference>
<dbReference type="InterPro" id="IPR016047">
    <property type="entry name" value="M23ase_b-sheet_dom"/>
</dbReference>
<dbReference type="PANTHER" id="PTHR21666:SF270">
    <property type="entry name" value="MUREIN HYDROLASE ACTIVATOR ENVC"/>
    <property type="match status" value="1"/>
</dbReference>
<dbReference type="PROSITE" id="PS51782">
    <property type="entry name" value="LYSM"/>
    <property type="match status" value="1"/>
</dbReference>
<dbReference type="InterPro" id="IPR018392">
    <property type="entry name" value="LysM"/>
</dbReference>
<evidence type="ECO:0000259" key="3">
    <source>
        <dbReference type="PROSITE" id="PS51109"/>
    </source>
</evidence>
<dbReference type="InterPro" id="IPR011098">
    <property type="entry name" value="G5_dom"/>
</dbReference>
<comment type="caution">
    <text evidence="5">The sequence shown here is derived from an EMBL/GenBank/DDBJ whole genome shotgun (WGS) entry which is preliminary data.</text>
</comment>
<dbReference type="Pfam" id="PF07501">
    <property type="entry name" value="G5"/>
    <property type="match status" value="1"/>
</dbReference>
<dbReference type="SUPFAM" id="SSF54106">
    <property type="entry name" value="LysM domain"/>
    <property type="match status" value="1"/>
</dbReference>
<reference evidence="5" key="1">
    <citation type="submission" date="2019-08" db="EMBL/GenBank/DDBJ databases">
        <authorList>
            <person name="Kucharzyk K."/>
            <person name="Murdoch R.W."/>
            <person name="Higgins S."/>
            <person name="Loffler F."/>
        </authorList>
    </citation>
    <scope>NUCLEOTIDE SEQUENCE</scope>
</reference>